<organism evidence="7 8">
    <name type="scientific">Thalassobaculum litoreum DSM 18839</name>
    <dbReference type="NCBI Taxonomy" id="1123362"/>
    <lineage>
        <taxon>Bacteria</taxon>
        <taxon>Pseudomonadati</taxon>
        <taxon>Pseudomonadota</taxon>
        <taxon>Alphaproteobacteria</taxon>
        <taxon>Rhodospirillales</taxon>
        <taxon>Thalassobaculaceae</taxon>
        <taxon>Thalassobaculum</taxon>
    </lineage>
</organism>
<dbReference type="PIRSF" id="PIRSF001220">
    <property type="entry name" value="L-ASNase_gatD"/>
    <property type="match status" value="1"/>
</dbReference>
<feature type="active site" description="O-isoaspartyl threonine intermediate" evidence="3">
    <location>
        <position position="14"/>
    </location>
</feature>
<dbReference type="InterPro" id="IPR037152">
    <property type="entry name" value="L-asparaginase_N_sf"/>
</dbReference>
<feature type="domain" description="Asparaginase/glutaminase C-terminal" evidence="6">
    <location>
        <begin position="223"/>
        <end position="336"/>
    </location>
</feature>
<comment type="similarity">
    <text evidence="1">Belongs to the asparaginase 1 family.</text>
</comment>
<dbReference type="PIRSF" id="PIRSF500176">
    <property type="entry name" value="L_ASNase"/>
    <property type="match status" value="1"/>
</dbReference>
<dbReference type="OrthoDB" id="9788068at2"/>
<dbReference type="Proteomes" id="UP000198615">
    <property type="component" value="Unassembled WGS sequence"/>
</dbReference>
<evidence type="ECO:0000259" key="5">
    <source>
        <dbReference type="Pfam" id="PF00710"/>
    </source>
</evidence>
<keyword evidence="8" id="KW-1185">Reference proteome</keyword>
<dbReference type="Gene3D" id="3.40.50.40">
    <property type="match status" value="1"/>
</dbReference>
<evidence type="ECO:0000256" key="3">
    <source>
        <dbReference type="PIRSR" id="PIRSR001220-1"/>
    </source>
</evidence>
<dbReference type="PANTHER" id="PTHR11707">
    <property type="entry name" value="L-ASPARAGINASE"/>
    <property type="match status" value="1"/>
</dbReference>
<reference evidence="7 8" key="1">
    <citation type="submission" date="2016-10" db="EMBL/GenBank/DDBJ databases">
        <authorList>
            <person name="Varghese N."/>
            <person name="Submissions S."/>
        </authorList>
    </citation>
    <scope>NUCLEOTIDE SEQUENCE [LARGE SCALE GENOMIC DNA]</scope>
    <source>
        <strain evidence="7 8">DSM 18839</strain>
    </source>
</reference>
<comment type="caution">
    <text evidence="7">The sequence shown here is derived from an EMBL/GenBank/DDBJ whole genome shotgun (WGS) entry which is preliminary data.</text>
</comment>
<dbReference type="FunFam" id="3.40.50.1170:FF:000001">
    <property type="entry name" value="L-asparaginase 2"/>
    <property type="match status" value="1"/>
</dbReference>
<dbReference type="SFLD" id="SFLDS00057">
    <property type="entry name" value="Glutaminase/Asparaginase"/>
    <property type="match status" value="1"/>
</dbReference>
<evidence type="ECO:0000256" key="1">
    <source>
        <dbReference type="ARBA" id="ARBA00010518"/>
    </source>
</evidence>
<dbReference type="Pfam" id="PF00710">
    <property type="entry name" value="Asparaginase"/>
    <property type="match status" value="1"/>
</dbReference>
<feature type="binding site" evidence="4">
    <location>
        <position position="56"/>
    </location>
    <ligand>
        <name>substrate</name>
    </ligand>
</feature>
<dbReference type="InterPro" id="IPR004550">
    <property type="entry name" value="AsnASE_II"/>
</dbReference>
<dbReference type="PRINTS" id="PR00139">
    <property type="entry name" value="ASNGLNASE"/>
</dbReference>
<gene>
    <name evidence="7" type="ORF">SAMN05660686_01209</name>
</gene>
<dbReference type="InterPro" id="IPR027473">
    <property type="entry name" value="L-asparaginase_C"/>
</dbReference>
<dbReference type="PROSITE" id="PS51732">
    <property type="entry name" value="ASN_GLN_ASE_3"/>
    <property type="match status" value="1"/>
</dbReference>
<protein>
    <submittedName>
        <fullName evidence="7">L-asparaginase</fullName>
    </submittedName>
</protein>
<evidence type="ECO:0000256" key="2">
    <source>
        <dbReference type="ARBA" id="ARBA00022801"/>
    </source>
</evidence>
<dbReference type="GO" id="GO:0004067">
    <property type="term" value="F:asparaginase activity"/>
    <property type="evidence" value="ECO:0007669"/>
    <property type="project" value="UniProtKB-UniRule"/>
</dbReference>
<dbReference type="InterPro" id="IPR027474">
    <property type="entry name" value="L-asparaginase_N"/>
</dbReference>
<sequence>MAKPRIAVFALGGTISMVKGEAGVRPGLTAEQLVAAAPGIDALAEIEARTVSTIGSSDLSVDNVLEVARAIEAAVADGIDGAIVTQGTDTMEESAFLLDLALRVDVPVVVTGAMRNPLSISHDGPGNVYAAMQVVTDPAVRNGARELGVMVVMLDSIHAAVDVAKTNTSRIDAFASPEAGPLGVVVEDRVRLTGRPVRDHKTALDAALGDLTLTSVAPPLPAVALLTMAMGETGALLAAMAADPDRFGYSGIVLGAMGGGHTPSWVTAHLDALIPHLPVVMAGRMQAGYLLAKTYEREGSEMDLLRRGVRSAGRLPPLKARLLLTAMLMGGLDQGAMDRVWAATN</sequence>
<dbReference type="SUPFAM" id="SSF53774">
    <property type="entry name" value="Glutaminase/Asparaginase"/>
    <property type="match status" value="1"/>
</dbReference>
<evidence type="ECO:0000256" key="4">
    <source>
        <dbReference type="PIRSR" id="PIRSR001220-2"/>
    </source>
</evidence>
<dbReference type="Gene3D" id="3.40.50.1170">
    <property type="entry name" value="L-asparaginase, N-terminal domain"/>
    <property type="match status" value="1"/>
</dbReference>
<dbReference type="InterPro" id="IPR036152">
    <property type="entry name" value="Asp/glu_Ase-like_sf"/>
</dbReference>
<dbReference type="SMART" id="SM00870">
    <property type="entry name" value="Asparaginase"/>
    <property type="match status" value="1"/>
</dbReference>
<dbReference type="AlphaFoldDB" id="A0A8G2BH85"/>
<dbReference type="Pfam" id="PF17763">
    <property type="entry name" value="Asparaginase_C"/>
    <property type="match status" value="1"/>
</dbReference>
<dbReference type="CDD" id="cd08964">
    <property type="entry name" value="L-asparaginase_II"/>
    <property type="match status" value="1"/>
</dbReference>
<accession>A0A8G2BH85</accession>
<dbReference type="PANTHER" id="PTHR11707:SF28">
    <property type="entry name" value="60 KDA LYSOPHOSPHOLIPASE"/>
    <property type="match status" value="1"/>
</dbReference>
<dbReference type="InterPro" id="IPR040919">
    <property type="entry name" value="Asparaginase_C"/>
</dbReference>
<feature type="binding site" evidence="4">
    <location>
        <begin position="88"/>
        <end position="89"/>
    </location>
    <ligand>
        <name>substrate</name>
    </ligand>
</feature>
<evidence type="ECO:0000313" key="7">
    <source>
        <dbReference type="EMBL" id="SDF40823.1"/>
    </source>
</evidence>
<dbReference type="GO" id="GO:0006528">
    <property type="term" value="P:asparagine metabolic process"/>
    <property type="evidence" value="ECO:0007669"/>
    <property type="project" value="InterPro"/>
</dbReference>
<dbReference type="RefSeq" id="WP_093148923.1">
    <property type="nucleotide sequence ID" value="NZ_FNBW01000003.1"/>
</dbReference>
<evidence type="ECO:0000259" key="6">
    <source>
        <dbReference type="Pfam" id="PF17763"/>
    </source>
</evidence>
<name>A0A8G2BH85_9PROT</name>
<keyword evidence="2" id="KW-0378">Hydrolase</keyword>
<feature type="domain" description="L-asparaginase N-terminal" evidence="5">
    <location>
        <begin position="5"/>
        <end position="197"/>
    </location>
</feature>
<dbReference type="EMBL" id="FNBW01000003">
    <property type="protein sequence ID" value="SDF40823.1"/>
    <property type="molecule type" value="Genomic_DNA"/>
</dbReference>
<dbReference type="InterPro" id="IPR006034">
    <property type="entry name" value="Asparaginase/glutaminase-like"/>
</dbReference>
<proteinExistence type="inferred from homology"/>
<evidence type="ECO:0000313" key="8">
    <source>
        <dbReference type="Proteomes" id="UP000198615"/>
    </source>
</evidence>